<dbReference type="AlphaFoldDB" id="A0A430UXS0"/>
<gene>
    <name evidence="2" type="ORF">CSW23_11425</name>
    <name evidence="1" type="ORF">CSW50_00395</name>
</gene>
<comment type="caution">
    <text evidence="2">The sequence shown here is derived from an EMBL/GenBank/DDBJ whole genome shotgun (WGS) entry which is preliminary data.</text>
</comment>
<dbReference type="Gene3D" id="3.40.1350.20">
    <property type="match status" value="1"/>
</dbReference>
<dbReference type="Proteomes" id="UP000288073">
    <property type="component" value="Unassembled WGS sequence"/>
</dbReference>
<evidence type="ECO:0000313" key="1">
    <source>
        <dbReference type="EMBL" id="RTH05414.1"/>
    </source>
</evidence>
<accession>A0A430UXS0</accession>
<evidence type="ECO:0000313" key="2">
    <source>
        <dbReference type="EMBL" id="RTI14204.1"/>
    </source>
</evidence>
<dbReference type="GeneID" id="3167909"/>
<evidence type="ECO:0000313" key="3">
    <source>
        <dbReference type="Proteomes" id="UP000288073"/>
    </source>
</evidence>
<reference evidence="3 4" key="1">
    <citation type="journal article" date="2019" name="Extremophiles">
        <title>Biogeography of thermophiles and predominance of Thermus scotoductus in domestic water heaters.</title>
        <authorList>
            <person name="Wilpiszeski R.L."/>
            <person name="Zhang Z."/>
            <person name="House C.H."/>
        </authorList>
    </citation>
    <scope>NUCLEOTIDE SEQUENCE [LARGE SCALE GENOMIC DNA]</scope>
    <source>
        <strain evidence="2 3">10_S10</strain>
        <strain evidence="1 4">38_S38</strain>
    </source>
</reference>
<dbReference type="Pfam" id="PF18882">
    <property type="entry name" value="DUF5647"/>
    <property type="match status" value="1"/>
</dbReference>
<sequence length="90" mass="9893">MVRNPMELRIGRLHGLFVEHLLRDPGLREALPHPFVLVALDPSDPELMAYALEAAKRSAGEGPMVYALFQGEELRLIIAPEGPILPARAA</sequence>
<dbReference type="InterPro" id="IPR043707">
    <property type="entry name" value="DUF5647"/>
</dbReference>
<dbReference type="EMBL" id="PELM01000009">
    <property type="protein sequence ID" value="RTH05414.1"/>
    <property type="molecule type" value="Genomic_DNA"/>
</dbReference>
<protein>
    <submittedName>
        <fullName evidence="2">Uncharacterized protein</fullName>
    </submittedName>
</protein>
<name>A0A430UXS0_THESC</name>
<organism evidence="2 3">
    <name type="scientific">Thermus scotoductus</name>
    <dbReference type="NCBI Taxonomy" id="37636"/>
    <lineage>
        <taxon>Bacteria</taxon>
        <taxon>Thermotogati</taxon>
        <taxon>Deinococcota</taxon>
        <taxon>Deinococci</taxon>
        <taxon>Thermales</taxon>
        <taxon>Thermaceae</taxon>
        <taxon>Thermus</taxon>
    </lineage>
</organism>
<dbReference type="InterPro" id="IPR037262">
    <property type="entry name" value="TTHC002-like"/>
</dbReference>
<dbReference type="RefSeq" id="WP_011171670.1">
    <property type="nucleotide sequence ID" value="NZ_PELM01000009.1"/>
</dbReference>
<proteinExistence type="predicted"/>
<evidence type="ECO:0000313" key="4">
    <source>
        <dbReference type="Proteomes" id="UP000288082"/>
    </source>
</evidence>
<dbReference type="SUPFAM" id="SSF160761">
    <property type="entry name" value="TTHC002-like"/>
    <property type="match status" value="1"/>
</dbReference>
<dbReference type="Proteomes" id="UP000288082">
    <property type="component" value="Unassembled WGS sequence"/>
</dbReference>
<dbReference type="EMBL" id="PEMN01000366">
    <property type="protein sequence ID" value="RTI14204.1"/>
    <property type="molecule type" value="Genomic_DNA"/>
</dbReference>